<gene>
    <name evidence="2" type="ORF">CDL15_Pgr023342</name>
    <name evidence="3" type="ORF">CRG98_043498</name>
</gene>
<reference evidence="2" key="2">
    <citation type="submission" date="2017-06" db="EMBL/GenBank/DDBJ databases">
        <title>The pomegranate genome and the genomics of punicalagin biosynthesis.</title>
        <authorList>
            <person name="Xu C."/>
        </authorList>
    </citation>
    <scope>NUCLEOTIDE SEQUENCE [LARGE SCALE GENOMIC DNA]</scope>
    <source>
        <tissue evidence="2">Fresh leaf</tissue>
    </source>
</reference>
<dbReference type="EMBL" id="PGOL01005017">
    <property type="protein sequence ID" value="PKI36106.1"/>
    <property type="molecule type" value="Genomic_DNA"/>
</dbReference>
<dbReference type="AlphaFoldDB" id="A0A218Y2E0"/>
<organism evidence="2 4">
    <name type="scientific">Punica granatum</name>
    <name type="common">Pomegranate</name>
    <dbReference type="NCBI Taxonomy" id="22663"/>
    <lineage>
        <taxon>Eukaryota</taxon>
        <taxon>Viridiplantae</taxon>
        <taxon>Streptophyta</taxon>
        <taxon>Embryophyta</taxon>
        <taxon>Tracheophyta</taxon>
        <taxon>Spermatophyta</taxon>
        <taxon>Magnoliopsida</taxon>
        <taxon>eudicotyledons</taxon>
        <taxon>Gunneridae</taxon>
        <taxon>Pentapetalae</taxon>
        <taxon>rosids</taxon>
        <taxon>malvids</taxon>
        <taxon>Myrtales</taxon>
        <taxon>Lythraceae</taxon>
        <taxon>Punica</taxon>
    </lineage>
</organism>
<protein>
    <submittedName>
        <fullName evidence="2">Uncharacterized protein</fullName>
    </submittedName>
</protein>
<sequence length="92" mass="10908">MRMATHGAHREGKEQHTNELREFEVELVITMRIGKEMKRKRLKEEVASVKKNEEDYEGVMAMGLSWLEWSWDKSKQSRRSKRKKLGGDDDDD</sequence>
<proteinExistence type="predicted"/>
<comment type="caution">
    <text evidence="2">The sequence shown here is derived from an EMBL/GenBank/DDBJ whole genome shotgun (WGS) entry which is preliminary data.</text>
</comment>
<evidence type="ECO:0000313" key="4">
    <source>
        <dbReference type="Proteomes" id="UP000197138"/>
    </source>
</evidence>
<name>A0A218Y2E0_PUNGR</name>
<feature type="region of interest" description="Disordered" evidence="1">
    <location>
        <begin position="73"/>
        <end position="92"/>
    </location>
</feature>
<dbReference type="Proteomes" id="UP000233551">
    <property type="component" value="Unassembled WGS sequence"/>
</dbReference>
<evidence type="ECO:0000256" key="1">
    <source>
        <dbReference type="SAM" id="MobiDB-lite"/>
    </source>
</evidence>
<reference evidence="3 5" key="3">
    <citation type="submission" date="2017-11" db="EMBL/GenBank/DDBJ databases">
        <title>De-novo sequencing of pomegranate (Punica granatum L.) genome.</title>
        <authorList>
            <person name="Akparov Z."/>
            <person name="Amiraslanov A."/>
            <person name="Hajiyeva S."/>
            <person name="Abbasov M."/>
            <person name="Kaur K."/>
            <person name="Hamwieh A."/>
            <person name="Solovyev V."/>
            <person name="Salamov A."/>
            <person name="Braich B."/>
            <person name="Kosarev P."/>
            <person name="Mahmoud A."/>
            <person name="Hajiyev E."/>
            <person name="Babayeva S."/>
            <person name="Izzatullayeva V."/>
            <person name="Mammadov A."/>
            <person name="Mammadov A."/>
            <person name="Sharifova S."/>
            <person name="Ojaghi J."/>
            <person name="Eynullazada K."/>
            <person name="Bayramov B."/>
            <person name="Abdulazimova A."/>
            <person name="Shahmuradov I."/>
        </authorList>
    </citation>
    <scope>NUCLEOTIDE SEQUENCE [LARGE SCALE GENOMIC DNA]</scope>
    <source>
        <strain evidence="3">AG2017</strain>
        <strain evidence="5">cv. AG2017</strain>
        <tissue evidence="3">Leaf</tissue>
    </source>
</reference>
<accession>A0A218Y2E0</accession>
<dbReference type="Proteomes" id="UP000197138">
    <property type="component" value="Unassembled WGS sequence"/>
</dbReference>
<evidence type="ECO:0000313" key="2">
    <source>
        <dbReference type="EMBL" id="OWM91009.1"/>
    </source>
</evidence>
<dbReference type="EMBL" id="MTKT01000420">
    <property type="protein sequence ID" value="OWM91009.1"/>
    <property type="molecule type" value="Genomic_DNA"/>
</dbReference>
<keyword evidence="5" id="KW-1185">Reference proteome</keyword>
<evidence type="ECO:0000313" key="3">
    <source>
        <dbReference type="EMBL" id="PKI36106.1"/>
    </source>
</evidence>
<reference evidence="4" key="1">
    <citation type="journal article" date="2017" name="Plant J.">
        <title>The pomegranate (Punica granatum L.) genome and the genomics of punicalagin biosynthesis.</title>
        <authorList>
            <person name="Qin G."/>
            <person name="Xu C."/>
            <person name="Ming R."/>
            <person name="Tang H."/>
            <person name="Guyot R."/>
            <person name="Kramer E.M."/>
            <person name="Hu Y."/>
            <person name="Yi X."/>
            <person name="Qi Y."/>
            <person name="Xu X."/>
            <person name="Gao Z."/>
            <person name="Pan H."/>
            <person name="Jian J."/>
            <person name="Tian Y."/>
            <person name="Yue Z."/>
            <person name="Xu Y."/>
        </authorList>
    </citation>
    <scope>NUCLEOTIDE SEQUENCE [LARGE SCALE GENOMIC DNA]</scope>
    <source>
        <strain evidence="4">cv. Dabenzi</strain>
    </source>
</reference>
<evidence type="ECO:0000313" key="5">
    <source>
        <dbReference type="Proteomes" id="UP000233551"/>
    </source>
</evidence>